<protein>
    <recommendedName>
        <fullName evidence="2">Duffy-antigen binding domain-containing protein</fullName>
    </recommendedName>
</protein>
<dbReference type="Pfam" id="PF05424">
    <property type="entry name" value="Duffy_binding"/>
    <property type="match status" value="1"/>
</dbReference>
<proteinExistence type="predicted"/>
<reference evidence="4" key="1">
    <citation type="submission" date="2006-09" db="EMBL/GenBank/DDBJ databases">
        <title>Annotation of Plasmodium falciparum Dd2.</title>
        <authorList>
            <consortium name="The Broad Institute Genome Sequencing Platform"/>
            <person name="Volkman S.K."/>
            <person name="Neafsey D.E."/>
            <person name="Dash A.P."/>
            <person name="Chitnis C.E."/>
            <person name="Hartl D.L."/>
            <person name="Young S.K."/>
            <person name="Zeng Q."/>
            <person name="Koehrsen M."/>
            <person name="Alvarado L."/>
            <person name="Berlin A."/>
            <person name="Borenstein D."/>
            <person name="Chapman S.B."/>
            <person name="Chen Z."/>
            <person name="Engels R."/>
            <person name="Freedman E."/>
            <person name="Gellesch M."/>
            <person name="Goldberg J."/>
            <person name="Griggs A."/>
            <person name="Gujja S."/>
            <person name="Heilman E.R."/>
            <person name="Heiman D.I."/>
            <person name="Howarth C."/>
            <person name="Jen D."/>
            <person name="Larson L."/>
            <person name="Mehta T."/>
            <person name="Neiman D."/>
            <person name="Park D."/>
            <person name="Pearson M."/>
            <person name="Roberts A."/>
            <person name="Saif S."/>
            <person name="Shea T."/>
            <person name="Shenoy N."/>
            <person name="Sisk P."/>
            <person name="Stolte C."/>
            <person name="Sykes S."/>
            <person name="Walk T."/>
            <person name="White J."/>
            <person name="Yandava C."/>
            <person name="Haas B."/>
            <person name="Henn M.R."/>
            <person name="Nusbaum C."/>
            <person name="Birren B."/>
        </authorList>
    </citation>
    <scope>NUCLEOTIDE SEQUENCE [LARGE SCALE GENOMIC DNA]</scope>
</reference>
<dbReference type="Gene3D" id="1.20.1310.20">
    <property type="entry name" value="Duffy-antigen binding domain"/>
    <property type="match status" value="1"/>
</dbReference>
<dbReference type="EMBL" id="DS016620">
    <property type="protein sequence ID" value="KOB87638.1"/>
    <property type="molecule type" value="Genomic_DNA"/>
</dbReference>
<evidence type="ECO:0000313" key="3">
    <source>
        <dbReference type="EMBL" id="KOB87638.1"/>
    </source>
</evidence>
<evidence type="ECO:0000259" key="2">
    <source>
        <dbReference type="Pfam" id="PF05424"/>
    </source>
</evidence>
<keyword evidence="1" id="KW-1133">Transmembrane helix</keyword>
<dbReference type="GO" id="GO:0016020">
    <property type="term" value="C:membrane"/>
    <property type="evidence" value="ECO:0007669"/>
    <property type="project" value="InterPro"/>
</dbReference>
<feature type="domain" description="Duffy-antigen binding" evidence="2">
    <location>
        <begin position="1"/>
        <end position="119"/>
    </location>
</feature>
<dbReference type="GO" id="GO:0046789">
    <property type="term" value="F:host cell surface receptor binding"/>
    <property type="evidence" value="ECO:0007669"/>
    <property type="project" value="InterPro"/>
</dbReference>
<feature type="transmembrane region" description="Helical" evidence="1">
    <location>
        <begin position="354"/>
        <end position="375"/>
    </location>
</feature>
<keyword evidence="1" id="KW-0472">Membrane</keyword>
<dbReference type="InterPro" id="IPR042202">
    <property type="entry name" value="Duffy-ag-bd_sf"/>
</dbReference>
<dbReference type="InterPro" id="IPR008602">
    <property type="entry name" value="Duffy-antigen-binding"/>
</dbReference>
<dbReference type="AlphaFoldDB" id="A0A0L7M485"/>
<dbReference type="Proteomes" id="UP000054282">
    <property type="component" value="Unassembled WGS sequence"/>
</dbReference>
<evidence type="ECO:0000256" key="1">
    <source>
        <dbReference type="SAM" id="Phobius"/>
    </source>
</evidence>
<dbReference type="SUPFAM" id="SSF140924">
    <property type="entry name" value="Duffy binding domain-like"/>
    <property type="match status" value="1"/>
</dbReference>
<reference evidence="4" key="2">
    <citation type="submission" date="2006-09" db="EMBL/GenBank/DDBJ databases">
        <title>The genome sequence of Plasmodium falciparum Dd2.</title>
        <authorList>
            <consortium name="The Broad Institute Genome Sequencing Platform"/>
            <person name="Birren B."/>
            <person name="Lander E."/>
            <person name="Galagan J."/>
            <person name="Nusbaum C."/>
            <person name="Devon K."/>
            <person name="Henn M."/>
            <person name="Jaffe D."/>
            <person name="Butler J."/>
            <person name="Alvarez P."/>
            <person name="Gnerre S."/>
            <person name="Grabherr M."/>
            <person name="Kleber M."/>
            <person name="Mauceli E."/>
            <person name="Brockman W."/>
            <person name="MacCallum I.A."/>
            <person name="Rounsley S."/>
            <person name="Young S."/>
            <person name="LaButti K."/>
            <person name="Pushparaj V."/>
            <person name="DeCaprio D."/>
            <person name="Crawford M."/>
            <person name="Koehrsen M."/>
            <person name="Engels R."/>
            <person name="Montgomery P."/>
            <person name="Pearson M."/>
            <person name="Howarth C."/>
            <person name="Larson L."/>
            <person name="Luoma S."/>
            <person name="White J."/>
            <person name="Kodira C."/>
            <person name="Zeng Q."/>
            <person name="O'Leary S."/>
            <person name="Yandava C."/>
            <person name="Alvarado L."/>
            <person name="Wirth D."/>
            <person name="Volkman S."/>
            <person name="Hartl D."/>
        </authorList>
    </citation>
    <scope>NUCLEOTIDE SEQUENCE [LARGE SCALE GENOMIC DNA]</scope>
</reference>
<dbReference type="OMA" id="CKSTETD"/>
<evidence type="ECO:0000313" key="4">
    <source>
        <dbReference type="Proteomes" id="UP000054282"/>
    </source>
</evidence>
<name>A0A0L7M485_PLAF4</name>
<organism evidence="3 4">
    <name type="scientific">Plasmodium falciparum (isolate Dd2)</name>
    <dbReference type="NCBI Taxonomy" id="57267"/>
    <lineage>
        <taxon>Eukaryota</taxon>
        <taxon>Sar</taxon>
        <taxon>Alveolata</taxon>
        <taxon>Apicomplexa</taxon>
        <taxon>Aconoidasida</taxon>
        <taxon>Haemosporida</taxon>
        <taxon>Plasmodiidae</taxon>
        <taxon>Plasmodium</taxon>
        <taxon>Plasmodium (Laverania)</taxon>
    </lineage>
</organism>
<accession>A0A0L7M485</accession>
<gene>
    <name evidence="3" type="ORF">PFDG_03539</name>
</gene>
<dbReference type="Gene3D" id="1.20.58.830">
    <property type="match status" value="1"/>
</dbReference>
<sequence>MKYSFADIGDIIRGRSKIKPNNGDNIEGELQNIFRKIQNNTTSLKSIELTEFRDKWWDANRKEVWKAMTCNAPNDAHLKKKKNNPGNKSQIIASQTEQTKKCSHDSEPPDYDYIPEHYRFLQEWSEYYCKVLKEKEYEMKNECEKCKTKKGMCENDNNILCNKCKDKCKFYKELVNQWKSQFDEQNQIYKQLYMKAKTASAASADSDSSIKFLKKLEDSCNDPYSAEKYLDISTHCTDYKFSETDSRESNYAFSPYPKDYKENCKCKVNTPTSNNDPKSPSLLGPSFFLPKKPKMKFYPKIGIGVLHPFINMVADPITIHETVAKTFNNAVPQFHINPDKTDVAPPTKNILNEVLPSAIPVGIALALGSIAFLFLKKKKEKII</sequence>
<keyword evidence="1" id="KW-0812">Transmembrane</keyword>
<dbReference type="KEGG" id="pfd:PFDG_03539"/>